<feature type="repeat" description="PPR" evidence="3">
    <location>
        <begin position="318"/>
        <end position="352"/>
    </location>
</feature>
<feature type="repeat" description="PPR" evidence="3">
    <location>
        <begin position="144"/>
        <end position="174"/>
    </location>
</feature>
<evidence type="ECO:0000313" key="4">
    <source>
        <dbReference type="EMBL" id="KAK1279498.1"/>
    </source>
</evidence>
<evidence type="ECO:0000256" key="1">
    <source>
        <dbReference type="ARBA" id="ARBA00007626"/>
    </source>
</evidence>
<dbReference type="PROSITE" id="PS51375">
    <property type="entry name" value="PPR"/>
    <property type="match status" value="9"/>
</dbReference>
<keyword evidence="2" id="KW-0677">Repeat</keyword>
<evidence type="ECO:0000256" key="2">
    <source>
        <dbReference type="ARBA" id="ARBA00022737"/>
    </source>
</evidence>
<dbReference type="InterPro" id="IPR002885">
    <property type="entry name" value="PPR_rpt"/>
</dbReference>
<feature type="repeat" description="PPR" evidence="3">
    <location>
        <begin position="287"/>
        <end position="317"/>
    </location>
</feature>
<evidence type="ECO:0000256" key="3">
    <source>
        <dbReference type="PROSITE-ProRule" id="PRU00708"/>
    </source>
</evidence>
<accession>A0AAV9BTB7</accession>
<keyword evidence="5" id="KW-1185">Reference proteome</keyword>
<dbReference type="NCBIfam" id="TIGR00756">
    <property type="entry name" value="PPR"/>
    <property type="match status" value="7"/>
</dbReference>
<dbReference type="InterPro" id="IPR011990">
    <property type="entry name" value="TPR-like_helical_dom_sf"/>
</dbReference>
<gene>
    <name evidence="4" type="ORF">QJS04_geneDACA017711</name>
</gene>
<dbReference type="Pfam" id="PF01535">
    <property type="entry name" value="PPR"/>
    <property type="match status" value="2"/>
</dbReference>
<dbReference type="EMBL" id="JAUJYN010000001">
    <property type="protein sequence ID" value="KAK1279498.1"/>
    <property type="molecule type" value="Genomic_DNA"/>
</dbReference>
<dbReference type="AlphaFoldDB" id="A0AAV9BTB7"/>
<dbReference type="PANTHER" id="PTHR47941">
    <property type="entry name" value="PENTATRICOPEPTIDE REPEAT-CONTAINING PROTEIN 3, MITOCHONDRIAL"/>
    <property type="match status" value="1"/>
</dbReference>
<proteinExistence type="inferred from homology"/>
<name>A0AAV9BTB7_ACOGR</name>
<feature type="repeat" description="PPR" evidence="3">
    <location>
        <begin position="424"/>
        <end position="454"/>
    </location>
</feature>
<reference evidence="4" key="1">
    <citation type="journal article" date="2023" name="Nat. Commun.">
        <title>Diploid and tetraploid genomes of Acorus and the evolution of monocots.</title>
        <authorList>
            <person name="Ma L."/>
            <person name="Liu K.W."/>
            <person name="Li Z."/>
            <person name="Hsiao Y.Y."/>
            <person name="Qi Y."/>
            <person name="Fu T."/>
            <person name="Tang G.D."/>
            <person name="Zhang D."/>
            <person name="Sun W.H."/>
            <person name="Liu D.K."/>
            <person name="Li Y."/>
            <person name="Chen G.Z."/>
            <person name="Liu X.D."/>
            <person name="Liao X.Y."/>
            <person name="Jiang Y.T."/>
            <person name="Yu X."/>
            <person name="Hao Y."/>
            <person name="Huang J."/>
            <person name="Zhao X.W."/>
            <person name="Ke S."/>
            <person name="Chen Y.Y."/>
            <person name="Wu W.L."/>
            <person name="Hsu J.L."/>
            <person name="Lin Y.F."/>
            <person name="Huang M.D."/>
            <person name="Li C.Y."/>
            <person name="Huang L."/>
            <person name="Wang Z.W."/>
            <person name="Zhao X."/>
            <person name="Zhong W.Y."/>
            <person name="Peng D.H."/>
            <person name="Ahmad S."/>
            <person name="Lan S."/>
            <person name="Zhang J.S."/>
            <person name="Tsai W.C."/>
            <person name="Van de Peer Y."/>
            <person name="Liu Z.J."/>
        </authorList>
    </citation>
    <scope>NUCLEOTIDE SEQUENCE</scope>
    <source>
        <strain evidence="4">SCP</strain>
    </source>
</reference>
<comment type="caution">
    <text evidence="4">The sequence shown here is derived from an EMBL/GenBank/DDBJ whole genome shotgun (WGS) entry which is preliminary data.</text>
</comment>
<organism evidence="4 5">
    <name type="scientific">Acorus gramineus</name>
    <name type="common">Dwarf sweet flag</name>
    <dbReference type="NCBI Taxonomy" id="55184"/>
    <lineage>
        <taxon>Eukaryota</taxon>
        <taxon>Viridiplantae</taxon>
        <taxon>Streptophyta</taxon>
        <taxon>Embryophyta</taxon>
        <taxon>Tracheophyta</taxon>
        <taxon>Spermatophyta</taxon>
        <taxon>Magnoliopsida</taxon>
        <taxon>Liliopsida</taxon>
        <taxon>Acoraceae</taxon>
        <taxon>Acorus</taxon>
    </lineage>
</organism>
<protein>
    <submittedName>
        <fullName evidence="4">Pentatricopeptide repeat-containing protein</fullName>
    </submittedName>
</protein>
<dbReference type="Pfam" id="PF12854">
    <property type="entry name" value="PPR_1"/>
    <property type="match status" value="1"/>
</dbReference>
<dbReference type="Gene3D" id="1.25.40.10">
    <property type="entry name" value="Tetratricopeptide repeat domain"/>
    <property type="match status" value="4"/>
</dbReference>
<dbReference type="Pfam" id="PF13041">
    <property type="entry name" value="PPR_2"/>
    <property type="match status" value="4"/>
</dbReference>
<comment type="similarity">
    <text evidence="1">Belongs to the PPR family. P subfamily.</text>
</comment>
<dbReference type="Proteomes" id="UP001179952">
    <property type="component" value="Unassembled WGS sequence"/>
</dbReference>
<feature type="repeat" description="PPR" evidence="3">
    <location>
        <begin position="353"/>
        <end position="383"/>
    </location>
</feature>
<reference evidence="4" key="2">
    <citation type="submission" date="2023-06" db="EMBL/GenBank/DDBJ databases">
        <authorList>
            <person name="Ma L."/>
            <person name="Liu K.-W."/>
            <person name="Li Z."/>
            <person name="Hsiao Y.-Y."/>
            <person name="Qi Y."/>
            <person name="Fu T."/>
            <person name="Tang G."/>
            <person name="Zhang D."/>
            <person name="Sun W.-H."/>
            <person name="Liu D.-K."/>
            <person name="Li Y."/>
            <person name="Chen G.-Z."/>
            <person name="Liu X.-D."/>
            <person name="Liao X.-Y."/>
            <person name="Jiang Y.-T."/>
            <person name="Yu X."/>
            <person name="Hao Y."/>
            <person name="Huang J."/>
            <person name="Zhao X.-W."/>
            <person name="Ke S."/>
            <person name="Chen Y.-Y."/>
            <person name="Wu W.-L."/>
            <person name="Hsu J.-L."/>
            <person name="Lin Y.-F."/>
            <person name="Huang M.-D."/>
            <person name="Li C.-Y."/>
            <person name="Huang L."/>
            <person name="Wang Z.-W."/>
            <person name="Zhao X."/>
            <person name="Zhong W.-Y."/>
            <person name="Peng D.-H."/>
            <person name="Ahmad S."/>
            <person name="Lan S."/>
            <person name="Zhang J.-S."/>
            <person name="Tsai W.-C."/>
            <person name="Van De Peer Y."/>
            <person name="Liu Z.-J."/>
        </authorList>
    </citation>
    <scope>NUCLEOTIDE SEQUENCE</scope>
    <source>
        <strain evidence="4">SCP</strain>
        <tissue evidence="4">Leaves</tissue>
    </source>
</reference>
<feature type="repeat" description="PPR" evidence="3">
    <location>
        <begin position="108"/>
        <end position="143"/>
    </location>
</feature>
<feature type="repeat" description="PPR" evidence="3">
    <location>
        <begin position="215"/>
        <end position="249"/>
    </location>
</feature>
<sequence length="475" mass="54346">MLDLSLAPTVVSHPKPPPRIRRVSRATSQVLARIYKSGHDKVTFTKQLRFLGESGRVTEARELFSLMRDSHDPDVVAFTVLIRILCYNRLYDPALDLLFEMRRYCVPDVYCYNVLIDGLGRMRDQRSCVRWILREMARDGVTPDVVTYGSLVKLLCTMGEIGEAVVLLRQMEASEKVRTNTYVYNTVIKAYLDRARVREARGVLARMGIQRCEPDLCSFNLFIKHYSDAGQGLEAFELMKEMKQRRIEASEASYRLCIVGLVKEEKIEEAMGLIEAMKVAFLRRSISVKTWNTLLSWLGKMGRLNEAYKVFDEIERPDEVTFNIVIDMFYKHGKSELAWLVFRRMDKLRIDASIITCNVLVNGLVSEGRINDAIRFVGRMESQFSVSPDVVTYNCVLNGMCKAGNVDRACEFILEMVRRGCRPDLVSYNTLINGLIRVGRVEDACVFFENLKVGLVSHGVALETLVLELLEKRKL</sequence>
<evidence type="ECO:0000313" key="5">
    <source>
        <dbReference type="Proteomes" id="UP001179952"/>
    </source>
</evidence>
<feature type="repeat" description="PPR" evidence="3">
    <location>
        <begin position="389"/>
        <end position="423"/>
    </location>
</feature>
<feature type="repeat" description="PPR" evidence="3">
    <location>
        <begin position="180"/>
        <end position="214"/>
    </location>
</feature>